<accession>A0A9R0JQ19</accession>
<feature type="region of interest" description="Disordered" evidence="1">
    <location>
        <begin position="133"/>
        <end position="171"/>
    </location>
</feature>
<feature type="compositionally biased region" description="Polar residues" evidence="1">
    <location>
        <begin position="739"/>
        <end position="748"/>
    </location>
</feature>
<dbReference type="GeneID" id="110782498"/>
<feature type="compositionally biased region" description="Basic residues" evidence="1">
    <location>
        <begin position="1"/>
        <end position="11"/>
    </location>
</feature>
<feature type="region of interest" description="Disordered" evidence="1">
    <location>
        <begin position="703"/>
        <end position="724"/>
    </location>
</feature>
<feature type="compositionally biased region" description="Basic and acidic residues" evidence="1">
    <location>
        <begin position="27"/>
        <end position="37"/>
    </location>
</feature>
<reference evidence="5" key="2">
    <citation type="submission" date="2025-08" db="UniProtKB">
        <authorList>
            <consortium name="RefSeq"/>
        </authorList>
    </citation>
    <scope>IDENTIFICATION</scope>
    <source>
        <tissue evidence="5">Leaf</tissue>
    </source>
</reference>
<dbReference type="PANTHER" id="PTHR33836">
    <property type="entry name" value="LOW-TEMPERATURE-INDUCED 65 KDA PROTEIN-RELATED"/>
    <property type="match status" value="1"/>
</dbReference>
<feature type="region of interest" description="Disordered" evidence="1">
    <location>
        <begin position="284"/>
        <end position="344"/>
    </location>
</feature>
<name>A0A9R0JQ19_SPIOL</name>
<feature type="region of interest" description="Disordered" evidence="1">
    <location>
        <begin position="361"/>
        <end position="380"/>
    </location>
</feature>
<keyword evidence="4" id="KW-1185">Reference proteome</keyword>
<feature type="compositionally biased region" description="Acidic residues" evidence="1">
    <location>
        <begin position="68"/>
        <end position="85"/>
    </location>
</feature>
<dbReference type="PANTHER" id="PTHR33836:SF1">
    <property type="entry name" value="LOW-TEMPERATURE-INDUCED 65 KDA PROTEIN-RELATED"/>
    <property type="match status" value="1"/>
</dbReference>
<dbReference type="InterPro" id="IPR056605">
    <property type="entry name" value="LTI65_LTI78_N"/>
</dbReference>
<dbReference type="AlphaFoldDB" id="A0A9R0JQ19"/>
<feature type="compositionally biased region" description="Polar residues" evidence="1">
    <location>
        <begin position="411"/>
        <end position="423"/>
    </location>
</feature>
<dbReference type="InterPro" id="IPR037491">
    <property type="entry name" value="LTI78/LTI65"/>
</dbReference>
<feature type="compositionally biased region" description="Basic and acidic residues" evidence="1">
    <location>
        <begin position="99"/>
        <end position="110"/>
    </location>
</feature>
<feature type="region of interest" description="Disordered" evidence="1">
    <location>
        <begin position="449"/>
        <end position="487"/>
    </location>
</feature>
<dbReference type="Pfam" id="PF23399">
    <property type="entry name" value="LTI65_PGEED"/>
    <property type="match status" value="1"/>
</dbReference>
<gene>
    <name evidence="5" type="primary">LOC110782498</name>
</gene>
<feature type="compositionally biased region" description="Polar residues" evidence="1">
    <location>
        <begin position="87"/>
        <end position="97"/>
    </location>
</feature>
<dbReference type="GO" id="GO:0009737">
    <property type="term" value="P:response to abscisic acid"/>
    <property type="evidence" value="ECO:0007669"/>
    <property type="project" value="InterPro"/>
</dbReference>
<feature type="domain" description="LTI65/LTI78 PGEED repeat" evidence="2">
    <location>
        <begin position="605"/>
        <end position="635"/>
    </location>
</feature>
<feature type="domain" description="LTI65/LTI78 N-terminal" evidence="3">
    <location>
        <begin position="32"/>
        <end position="90"/>
    </location>
</feature>
<feature type="compositionally biased region" description="Basic and acidic residues" evidence="1">
    <location>
        <begin position="369"/>
        <end position="380"/>
    </location>
</feature>
<feature type="region of interest" description="Disordered" evidence="1">
    <location>
        <begin position="398"/>
        <end position="423"/>
    </location>
</feature>
<organism evidence="4 5">
    <name type="scientific">Spinacia oleracea</name>
    <name type="common">Spinach</name>
    <dbReference type="NCBI Taxonomy" id="3562"/>
    <lineage>
        <taxon>Eukaryota</taxon>
        <taxon>Viridiplantae</taxon>
        <taxon>Streptophyta</taxon>
        <taxon>Embryophyta</taxon>
        <taxon>Tracheophyta</taxon>
        <taxon>Spermatophyta</taxon>
        <taxon>Magnoliopsida</taxon>
        <taxon>eudicotyledons</taxon>
        <taxon>Gunneridae</taxon>
        <taxon>Pentapetalae</taxon>
        <taxon>Caryophyllales</taxon>
        <taxon>Chenopodiaceae</taxon>
        <taxon>Chenopodioideae</taxon>
        <taxon>Anserineae</taxon>
        <taxon>Spinacia</taxon>
    </lineage>
</organism>
<feature type="region of interest" description="Disordered" evidence="1">
    <location>
        <begin position="739"/>
        <end position="781"/>
    </location>
</feature>
<feature type="compositionally biased region" description="Polar residues" evidence="1">
    <location>
        <begin position="520"/>
        <end position="529"/>
    </location>
</feature>
<proteinExistence type="predicted"/>
<evidence type="ECO:0000313" key="5">
    <source>
        <dbReference type="RefSeq" id="XP_021842370.2"/>
    </source>
</evidence>
<feature type="region of interest" description="Disordered" evidence="1">
    <location>
        <begin position="223"/>
        <end position="243"/>
    </location>
</feature>
<dbReference type="Pfam" id="PF07918">
    <property type="entry name" value="CAP160"/>
    <property type="match status" value="3"/>
</dbReference>
<evidence type="ECO:0000259" key="2">
    <source>
        <dbReference type="Pfam" id="PF23399"/>
    </source>
</evidence>
<dbReference type="Proteomes" id="UP000813463">
    <property type="component" value="Chromosome 3"/>
</dbReference>
<feature type="region of interest" description="Disordered" evidence="1">
    <location>
        <begin position="1"/>
        <end position="110"/>
    </location>
</feature>
<dbReference type="Pfam" id="PF23403">
    <property type="entry name" value="LTI65_LTI78_N"/>
    <property type="match status" value="1"/>
</dbReference>
<feature type="compositionally biased region" description="Basic and acidic residues" evidence="1">
    <location>
        <begin position="155"/>
        <end position="171"/>
    </location>
</feature>
<protein>
    <submittedName>
        <fullName evidence="5">Low-temperature-induced 65 kDa protein</fullName>
    </submittedName>
</protein>
<feature type="compositionally biased region" description="Polar residues" evidence="1">
    <location>
        <begin position="462"/>
        <end position="471"/>
    </location>
</feature>
<feature type="compositionally biased region" description="Low complexity" evidence="1">
    <location>
        <begin position="327"/>
        <end position="338"/>
    </location>
</feature>
<evidence type="ECO:0000259" key="3">
    <source>
        <dbReference type="Pfam" id="PF23403"/>
    </source>
</evidence>
<feature type="compositionally biased region" description="Basic and acidic residues" evidence="1">
    <location>
        <begin position="49"/>
        <end position="67"/>
    </location>
</feature>
<sequence>MEHPSGHTRHTTHVEDDLQDASIQTGHNEDEKPEKKTMMMKVKAKARKIRDSIKNVGHSHDHDHDHDENDDDDDEEEEVEMDMDSEIQGTHTAQTGTPGKEEVTRQKLHEPKLVERTIGEDIQVRNRLGDYQTFDPTSETFTPGHDQTLGWSRTDTGKPKEYGGSHSTEASDKEMNAAAPVNLGGVVVGCDHQVPKDVGEDSHSANYQSEVIEPTVTGFEFPVAQSHSPANKPQGDFQTFNPRTDTERLNKSEEMFNESNNAPISAHSGNESHERTAMEGVVHAPGNKTEGDYQTFDPKTTSYVPGQEETLGWSRTDTGGLNKSEELSNLSNNTSTETHSGDEETRIIQILNQMDLMNVNEESQQKPTAPDDSHLNKTEHHNPLDEKISTESHHDQFFAKPDTSETGPAVQATTTPASDGNSYTGMISNAAAMVADKAMQATSAVTSKLGYGGPSTGPTSPDQQHSTTDVTSEMHDNNPSDKPVGTTYGERMSSATAVVTDKAIQAKDVVATKLGYGGSPDQQHSTDVTSEMHENPSEQPVGTTYGEKISSATTVVTDKAIQAKDVVAAKLGYGGPSTGPSTGPITGPSKGPITGPSTGPITWGDKGVAVKEYLVEKLKPGEDDKALSEVITEALPSPLHKPKEEGVTIIGRVAEPKEVVQMIDHIEEKNDDGIVMGEDDKAVFEAVVGKVGGGDEVAERLGWGEEKKEDGSDNGGAGVVSPGKGVMERIKDAASGWFQSSDEFPSQDTGTGTGHITQGTESFPISSMESEQKRIGGAGSL</sequence>
<feature type="compositionally biased region" description="Polar residues" evidence="1">
    <location>
        <begin position="225"/>
        <end position="243"/>
    </location>
</feature>
<dbReference type="InterPro" id="IPR012418">
    <property type="entry name" value="CAP160"/>
</dbReference>
<evidence type="ECO:0000313" key="4">
    <source>
        <dbReference type="Proteomes" id="UP000813463"/>
    </source>
</evidence>
<feature type="region of interest" description="Disordered" evidence="1">
    <location>
        <begin position="515"/>
        <end position="543"/>
    </location>
</feature>
<dbReference type="GO" id="GO:0006950">
    <property type="term" value="P:response to stress"/>
    <property type="evidence" value="ECO:0000318"/>
    <property type="project" value="GO_Central"/>
</dbReference>
<reference evidence="4" key="1">
    <citation type="journal article" date="2021" name="Nat. Commun.">
        <title>Genomic analyses provide insights into spinach domestication and the genetic basis of agronomic traits.</title>
        <authorList>
            <person name="Cai X."/>
            <person name="Sun X."/>
            <person name="Xu C."/>
            <person name="Sun H."/>
            <person name="Wang X."/>
            <person name="Ge C."/>
            <person name="Zhang Z."/>
            <person name="Wang Q."/>
            <person name="Fei Z."/>
            <person name="Jiao C."/>
            <person name="Wang Q."/>
        </authorList>
    </citation>
    <scope>NUCLEOTIDE SEQUENCE [LARGE SCALE GENOMIC DNA]</scope>
    <source>
        <strain evidence="4">cv. Varoflay</strain>
    </source>
</reference>
<dbReference type="KEGG" id="soe:110782498"/>
<dbReference type="RefSeq" id="XP_021842370.2">
    <property type="nucleotide sequence ID" value="XM_021986678.2"/>
</dbReference>
<dbReference type="InterPro" id="IPR057059">
    <property type="entry name" value="LTI65/LTI78_PGEED"/>
</dbReference>
<evidence type="ECO:0000256" key="1">
    <source>
        <dbReference type="SAM" id="MobiDB-lite"/>
    </source>
</evidence>